<dbReference type="EMBL" id="CP039347">
    <property type="protein sequence ID" value="QCD87913.1"/>
    <property type="molecule type" value="Genomic_DNA"/>
</dbReference>
<evidence type="ECO:0000256" key="9">
    <source>
        <dbReference type="SAM" id="MobiDB-lite"/>
    </source>
</evidence>
<evidence type="ECO:0000256" key="3">
    <source>
        <dbReference type="ARBA" id="ARBA00005043"/>
    </source>
</evidence>
<dbReference type="InterPro" id="IPR027417">
    <property type="entry name" value="P-loop_NTPase"/>
</dbReference>
<dbReference type="GO" id="GO:0033588">
    <property type="term" value="C:elongator holoenzyme complex"/>
    <property type="evidence" value="ECO:0007669"/>
    <property type="project" value="InterPro"/>
</dbReference>
<dbReference type="GO" id="GO:0008023">
    <property type="term" value="C:transcription elongation factor complex"/>
    <property type="evidence" value="ECO:0007669"/>
    <property type="project" value="TreeGrafter"/>
</dbReference>
<dbReference type="UniPathway" id="UPA00988"/>
<dbReference type="AlphaFoldDB" id="A0A4D6LHA4"/>
<dbReference type="Proteomes" id="UP000501690">
    <property type="component" value="Linkage Group LG3"/>
</dbReference>
<feature type="region of interest" description="Disordered" evidence="9">
    <location>
        <begin position="1"/>
        <end position="25"/>
    </location>
</feature>
<evidence type="ECO:0000313" key="10">
    <source>
        <dbReference type="EMBL" id="QCD87913.1"/>
    </source>
</evidence>
<organism evidence="10 11">
    <name type="scientific">Vigna unguiculata</name>
    <name type="common">Cowpea</name>
    <dbReference type="NCBI Taxonomy" id="3917"/>
    <lineage>
        <taxon>Eukaryota</taxon>
        <taxon>Viridiplantae</taxon>
        <taxon>Streptophyta</taxon>
        <taxon>Embryophyta</taxon>
        <taxon>Tracheophyta</taxon>
        <taxon>Spermatophyta</taxon>
        <taxon>Magnoliopsida</taxon>
        <taxon>eudicotyledons</taxon>
        <taxon>Gunneridae</taxon>
        <taxon>Pentapetalae</taxon>
        <taxon>rosids</taxon>
        <taxon>fabids</taxon>
        <taxon>Fabales</taxon>
        <taxon>Fabaceae</taxon>
        <taxon>Papilionoideae</taxon>
        <taxon>50 kb inversion clade</taxon>
        <taxon>NPAAA clade</taxon>
        <taxon>indigoferoid/millettioid clade</taxon>
        <taxon>Phaseoleae</taxon>
        <taxon>Vigna</taxon>
    </lineage>
</organism>
<evidence type="ECO:0000256" key="1">
    <source>
        <dbReference type="ARBA" id="ARBA00004123"/>
    </source>
</evidence>
<sequence>MDHSVNCSSRGIVGGSKKPIGSDGESGWTSYLEDFSKGIEPSYCSSLDGSSLLSDAASSAAWKFSHHHHHLLSSPSFKGSNTTAPNPPKKLTFKKARAKQISQDDPLEDTASSPVNSPKVRDLNPGEMSSRKDDDQLYPLFVIVHRQCFASSQQDYCNDFDLRKPLDRHFYSGNNVDCVSIKDSPNLSVLQDRCAGFLAKLSRNEGNISSAGRIAIQSFCSPQCKYSNEEWHMLSFIRSLKGMVQSSNAVVVVTFPPSLLSPSCSLRLQHMADTLLSVRAIPDEDKELAKLLTGYQDMIGLINIHKAARLNTQVIFIIF</sequence>
<evidence type="ECO:0000256" key="4">
    <source>
        <dbReference type="ARBA" id="ARBA00007573"/>
    </source>
</evidence>
<name>A0A4D6LHA4_VIGUN</name>
<keyword evidence="8" id="KW-0539">Nucleus</keyword>
<keyword evidence="6" id="KW-0963">Cytoplasm</keyword>
<dbReference type="PANTHER" id="PTHR12896">
    <property type="entry name" value="PAX6 NEIGHBOR PROTEIN PAXNEB"/>
    <property type="match status" value="1"/>
</dbReference>
<accession>A0A4D6LHA4</accession>
<evidence type="ECO:0000256" key="8">
    <source>
        <dbReference type="ARBA" id="ARBA00023242"/>
    </source>
</evidence>
<feature type="region of interest" description="Disordered" evidence="9">
    <location>
        <begin position="71"/>
        <end position="132"/>
    </location>
</feature>
<dbReference type="GO" id="GO:0002098">
    <property type="term" value="P:tRNA wobble uridine modification"/>
    <property type="evidence" value="ECO:0007669"/>
    <property type="project" value="InterPro"/>
</dbReference>
<feature type="compositionally biased region" description="Basic and acidic residues" evidence="9">
    <location>
        <begin position="119"/>
        <end position="132"/>
    </location>
</feature>
<evidence type="ECO:0000313" key="11">
    <source>
        <dbReference type="Proteomes" id="UP000501690"/>
    </source>
</evidence>
<keyword evidence="11" id="KW-1185">Reference proteome</keyword>
<reference evidence="10 11" key="1">
    <citation type="submission" date="2019-04" db="EMBL/GenBank/DDBJ databases">
        <title>An improved genome assembly and genetic linkage map for asparagus bean, Vigna unguiculata ssp. sesquipedialis.</title>
        <authorList>
            <person name="Xia Q."/>
            <person name="Zhang R."/>
            <person name="Dong Y."/>
        </authorList>
    </citation>
    <scope>NUCLEOTIDE SEQUENCE [LARGE SCALE GENOMIC DNA]</scope>
    <source>
        <tissue evidence="10">Leaf</tissue>
    </source>
</reference>
<dbReference type="Pfam" id="PF05625">
    <property type="entry name" value="PAXNEB"/>
    <property type="match status" value="1"/>
</dbReference>
<proteinExistence type="inferred from homology"/>
<protein>
    <recommendedName>
        <fullName evidence="5">Elongator complex protein 4</fullName>
    </recommendedName>
</protein>
<dbReference type="Gene3D" id="3.40.50.300">
    <property type="entry name" value="P-loop containing nucleotide triphosphate hydrolases"/>
    <property type="match status" value="1"/>
</dbReference>
<evidence type="ECO:0000256" key="7">
    <source>
        <dbReference type="ARBA" id="ARBA00022694"/>
    </source>
</evidence>
<comment type="subcellular location">
    <subcellularLocation>
        <location evidence="2">Cytoplasm</location>
    </subcellularLocation>
    <subcellularLocation>
        <location evidence="1">Nucleus</location>
    </subcellularLocation>
</comment>
<keyword evidence="7" id="KW-0819">tRNA processing</keyword>
<dbReference type="GO" id="GO:0005737">
    <property type="term" value="C:cytoplasm"/>
    <property type="evidence" value="ECO:0007669"/>
    <property type="project" value="UniProtKB-SubCell"/>
</dbReference>
<comment type="pathway">
    <text evidence="3">tRNA modification; 5-methoxycarbonylmethyl-2-thiouridine-tRNA biosynthesis.</text>
</comment>
<dbReference type="PANTHER" id="PTHR12896:SF1">
    <property type="entry name" value="ELONGATOR COMPLEX PROTEIN 4"/>
    <property type="match status" value="1"/>
</dbReference>
<evidence type="ECO:0000256" key="2">
    <source>
        <dbReference type="ARBA" id="ARBA00004496"/>
    </source>
</evidence>
<gene>
    <name evidence="10" type="ORF">DEO72_LG3g2453</name>
</gene>
<evidence type="ECO:0000256" key="6">
    <source>
        <dbReference type="ARBA" id="ARBA00022490"/>
    </source>
</evidence>
<dbReference type="InterPro" id="IPR008728">
    <property type="entry name" value="Elongator_complex_protein_4"/>
</dbReference>
<comment type="similarity">
    <text evidence="4">Belongs to the ELP4 family.</text>
</comment>
<evidence type="ECO:0000256" key="5">
    <source>
        <dbReference type="ARBA" id="ARBA00020265"/>
    </source>
</evidence>